<feature type="compositionally biased region" description="Basic and acidic residues" evidence="5">
    <location>
        <begin position="1"/>
        <end position="20"/>
    </location>
</feature>
<dbReference type="GO" id="GO:0043565">
    <property type="term" value="F:sequence-specific DNA binding"/>
    <property type="evidence" value="ECO:0007669"/>
    <property type="project" value="InterPro"/>
</dbReference>
<gene>
    <name evidence="7" type="ORF">CU097_012787</name>
</gene>
<keyword evidence="8" id="KW-1185">Reference proteome</keyword>
<evidence type="ECO:0000256" key="3">
    <source>
        <dbReference type="ARBA" id="ARBA00022833"/>
    </source>
</evidence>
<evidence type="ECO:0000259" key="6">
    <source>
        <dbReference type="PROSITE" id="PS50114"/>
    </source>
</evidence>
<dbReference type="Proteomes" id="UP000252139">
    <property type="component" value="Unassembled WGS sequence"/>
</dbReference>
<dbReference type="PANTHER" id="PTHR45658">
    <property type="entry name" value="GATA TRANSCRIPTION FACTOR"/>
    <property type="match status" value="1"/>
</dbReference>
<dbReference type="OrthoDB" id="2162994at2759"/>
<keyword evidence="1" id="KW-0479">Metal-binding</keyword>
<dbReference type="SMART" id="SM00401">
    <property type="entry name" value="ZnF_GATA"/>
    <property type="match status" value="1"/>
</dbReference>
<accession>A0A367JVQ9</accession>
<proteinExistence type="predicted"/>
<dbReference type="Pfam" id="PF00320">
    <property type="entry name" value="GATA"/>
    <property type="match status" value="1"/>
</dbReference>
<dbReference type="InterPro" id="IPR013088">
    <property type="entry name" value="Znf_NHR/GATA"/>
</dbReference>
<evidence type="ECO:0000256" key="5">
    <source>
        <dbReference type="SAM" id="MobiDB-lite"/>
    </source>
</evidence>
<comment type="caution">
    <text evidence="7">The sequence shown here is derived from an EMBL/GenBank/DDBJ whole genome shotgun (WGS) entry which is preliminary data.</text>
</comment>
<dbReference type="InterPro" id="IPR000679">
    <property type="entry name" value="Znf_GATA"/>
</dbReference>
<evidence type="ECO:0000313" key="8">
    <source>
        <dbReference type="Proteomes" id="UP000252139"/>
    </source>
</evidence>
<evidence type="ECO:0000256" key="1">
    <source>
        <dbReference type="ARBA" id="ARBA00022723"/>
    </source>
</evidence>
<name>A0A367JVQ9_RHIAZ</name>
<reference evidence="7 8" key="1">
    <citation type="journal article" date="2018" name="G3 (Bethesda)">
        <title>Phylogenetic and Phylogenomic Definition of Rhizopus Species.</title>
        <authorList>
            <person name="Gryganskyi A.P."/>
            <person name="Golan J."/>
            <person name="Dolatabadi S."/>
            <person name="Mondo S."/>
            <person name="Robb S."/>
            <person name="Idnurm A."/>
            <person name="Muszewska A."/>
            <person name="Steczkiewicz K."/>
            <person name="Masonjones S."/>
            <person name="Liao H.L."/>
            <person name="Gajdeczka M.T."/>
            <person name="Anike F."/>
            <person name="Vuek A."/>
            <person name="Anishchenko I.M."/>
            <person name="Voigt K."/>
            <person name="de Hoog G.S."/>
            <person name="Smith M.E."/>
            <person name="Heitman J."/>
            <person name="Vilgalys R."/>
            <person name="Stajich J.E."/>
        </authorList>
    </citation>
    <scope>NUCLEOTIDE SEQUENCE [LARGE SCALE GENOMIC DNA]</scope>
    <source>
        <strain evidence="7 8">CBS 357.93</strain>
    </source>
</reference>
<evidence type="ECO:0000256" key="4">
    <source>
        <dbReference type="PROSITE-ProRule" id="PRU00094"/>
    </source>
</evidence>
<evidence type="ECO:0000313" key="7">
    <source>
        <dbReference type="EMBL" id="RCH94082.1"/>
    </source>
</evidence>
<keyword evidence="2 4" id="KW-0863">Zinc-finger</keyword>
<organism evidence="7 8">
    <name type="scientific">Rhizopus azygosporus</name>
    <name type="common">Rhizopus microsporus var. azygosporus</name>
    <dbReference type="NCBI Taxonomy" id="86630"/>
    <lineage>
        <taxon>Eukaryota</taxon>
        <taxon>Fungi</taxon>
        <taxon>Fungi incertae sedis</taxon>
        <taxon>Mucoromycota</taxon>
        <taxon>Mucoromycotina</taxon>
        <taxon>Mucoromycetes</taxon>
        <taxon>Mucorales</taxon>
        <taxon>Mucorineae</taxon>
        <taxon>Rhizopodaceae</taxon>
        <taxon>Rhizopus</taxon>
    </lineage>
</organism>
<feature type="region of interest" description="Disordered" evidence="5">
    <location>
        <begin position="1"/>
        <end position="22"/>
    </location>
</feature>
<dbReference type="SUPFAM" id="SSF57716">
    <property type="entry name" value="Glucocorticoid receptor-like (DNA-binding domain)"/>
    <property type="match status" value="1"/>
</dbReference>
<dbReference type="Gene3D" id="3.30.50.10">
    <property type="entry name" value="Erythroid Transcription Factor GATA-1, subunit A"/>
    <property type="match status" value="1"/>
</dbReference>
<feature type="domain" description="GATA-type" evidence="6">
    <location>
        <begin position="208"/>
        <end position="238"/>
    </location>
</feature>
<dbReference type="PROSITE" id="PS00344">
    <property type="entry name" value="GATA_ZN_FINGER_1"/>
    <property type="match status" value="1"/>
</dbReference>
<dbReference type="AlphaFoldDB" id="A0A367JVQ9"/>
<dbReference type="EMBL" id="PJQL01000620">
    <property type="protein sequence ID" value="RCH94082.1"/>
    <property type="molecule type" value="Genomic_DNA"/>
</dbReference>
<keyword evidence="3" id="KW-0862">Zinc</keyword>
<protein>
    <recommendedName>
        <fullName evidence="6">GATA-type domain-containing protein</fullName>
    </recommendedName>
</protein>
<dbReference type="GO" id="GO:0006355">
    <property type="term" value="P:regulation of DNA-templated transcription"/>
    <property type="evidence" value="ECO:0007669"/>
    <property type="project" value="InterPro"/>
</dbReference>
<dbReference type="CDD" id="cd00202">
    <property type="entry name" value="ZnF_GATA"/>
    <property type="match status" value="1"/>
</dbReference>
<dbReference type="GO" id="GO:0008270">
    <property type="term" value="F:zinc ion binding"/>
    <property type="evidence" value="ECO:0007669"/>
    <property type="project" value="UniProtKB-KW"/>
</dbReference>
<dbReference type="STRING" id="86630.A0A367JVQ9"/>
<dbReference type="InterPro" id="IPR051140">
    <property type="entry name" value="GATA_TF"/>
</dbReference>
<dbReference type="PROSITE" id="PS50114">
    <property type="entry name" value="GATA_ZN_FINGER_2"/>
    <property type="match status" value="1"/>
</dbReference>
<evidence type="ECO:0000256" key="2">
    <source>
        <dbReference type="ARBA" id="ARBA00022771"/>
    </source>
</evidence>
<sequence>MMFRERDGIADKRYGNDKDNNNSLPSINTLLSMNNVSLSASAQPKYHNATPSTHTTQYEPIPTHANQSPFSVLHQPQNLRNEPTSMLPIFVKDKQHTSPIEMILTPSSFSTQTAEHDVNEIIYHCSIIGKLIREKSSAELNDIYTIKPWLDEMIDKANQLLNALLRLRKQQMAAEQMLNAHQTSANLDERYAVPLRKRKRRRLSFQGQCHSCNTSETPEWRRGPNGARTLCNACGLHYAKLSKKNKHSDDTSMK</sequence>